<dbReference type="Proteomes" id="UP001642464">
    <property type="component" value="Unassembled WGS sequence"/>
</dbReference>
<proteinExistence type="predicted"/>
<evidence type="ECO:0008006" key="3">
    <source>
        <dbReference type="Google" id="ProtNLM"/>
    </source>
</evidence>
<comment type="caution">
    <text evidence="1">The sequence shown here is derived from an EMBL/GenBank/DDBJ whole genome shotgun (WGS) entry which is preliminary data.</text>
</comment>
<dbReference type="InterPro" id="IPR036926">
    <property type="entry name" value="Thymidate_synth/dCMP_Mease_sf"/>
</dbReference>
<name>A0ABP0HCA8_9DINO</name>
<evidence type="ECO:0000313" key="1">
    <source>
        <dbReference type="EMBL" id="CAK8987512.1"/>
    </source>
</evidence>
<sequence length="251" mass="28113">MLKTLSRVSSNRLVACPPSLLGQILLPLPSVMKRPASALTGSPGKNLNSAYPHFKNAGELYSHIRSITAEAGDYTVRNFVGVIEDISVKSSVVETELFPLGALEFYTKKNMGWEYTQEEYDQWFMPERGGDQGDYRDGMQEKIANVIACLKAEPRSKRAIIPIPFPSEGSKTVDWTNQGQTKCCRELHLYIEDGCLKCTGILRMQNASIFPKNIHFFATLLEHVGQQLQVPVGEYTHWITNLCHDRSAISC</sequence>
<dbReference type="EMBL" id="CAXAMM010000448">
    <property type="protein sequence ID" value="CAK8987512.1"/>
    <property type="molecule type" value="Genomic_DNA"/>
</dbReference>
<gene>
    <name evidence="1" type="ORF">SCF082_LOCUS1005</name>
</gene>
<evidence type="ECO:0000313" key="2">
    <source>
        <dbReference type="Proteomes" id="UP001642464"/>
    </source>
</evidence>
<organism evidence="1 2">
    <name type="scientific">Durusdinium trenchii</name>
    <dbReference type="NCBI Taxonomy" id="1381693"/>
    <lineage>
        <taxon>Eukaryota</taxon>
        <taxon>Sar</taxon>
        <taxon>Alveolata</taxon>
        <taxon>Dinophyceae</taxon>
        <taxon>Suessiales</taxon>
        <taxon>Symbiodiniaceae</taxon>
        <taxon>Durusdinium</taxon>
    </lineage>
</organism>
<dbReference type="SUPFAM" id="SSF55831">
    <property type="entry name" value="Thymidylate synthase/dCMP hydroxymethylase"/>
    <property type="match status" value="1"/>
</dbReference>
<dbReference type="Gene3D" id="3.30.572.10">
    <property type="entry name" value="Thymidylate synthase/dCMP hydroxymethylase domain"/>
    <property type="match status" value="1"/>
</dbReference>
<keyword evidence="2" id="KW-1185">Reference proteome</keyword>
<protein>
    <recommendedName>
        <fullName evidence="3">Thymidylate synthase</fullName>
    </recommendedName>
</protein>
<reference evidence="1 2" key="1">
    <citation type="submission" date="2024-02" db="EMBL/GenBank/DDBJ databases">
        <authorList>
            <person name="Chen Y."/>
            <person name="Shah S."/>
            <person name="Dougan E. K."/>
            <person name="Thang M."/>
            <person name="Chan C."/>
        </authorList>
    </citation>
    <scope>NUCLEOTIDE SEQUENCE [LARGE SCALE GENOMIC DNA]</scope>
</reference>
<accession>A0ABP0HCA8</accession>